<organism evidence="1 2">
    <name type="scientific">Vicia faba</name>
    <name type="common">Broad bean</name>
    <name type="synonym">Faba vulgaris</name>
    <dbReference type="NCBI Taxonomy" id="3906"/>
    <lineage>
        <taxon>Eukaryota</taxon>
        <taxon>Viridiplantae</taxon>
        <taxon>Streptophyta</taxon>
        <taxon>Embryophyta</taxon>
        <taxon>Tracheophyta</taxon>
        <taxon>Spermatophyta</taxon>
        <taxon>Magnoliopsida</taxon>
        <taxon>eudicotyledons</taxon>
        <taxon>Gunneridae</taxon>
        <taxon>Pentapetalae</taxon>
        <taxon>rosids</taxon>
        <taxon>fabids</taxon>
        <taxon>Fabales</taxon>
        <taxon>Fabaceae</taxon>
        <taxon>Papilionoideae</taxon>
        <taxon>50 kb inversion clade</taxon>
        <taxon>NPAAA clade</taxon>
        <taxon>Hologalegina</taxon>
        <taxon>IRL clade</taxon>
        <taxon>Fabeae</taxon>
        <taxon>Vicia</taxon>
    </lineage>
</organism>
<name>A0AAV1A6U8_VICFA</name>
<protein>
    <submittedName>
        <fullName evidence="1">Uncharacterized protein</fullName>
    </submittedName>
</protein>
<sequence>MRQPLTNKAVKEDIRYQLRSDWCDHKSLALMNSLRPLVSDAHNTMVEIFSMGEYLGYLGAIYGLVLESNLTFLAQQHEFLSQKHTLTTTPFHHNVVGYTKLPLAAAGVKTFSFNCEVEGFFCSAGSRSIGVEYLPDEEIMALQDVAWAGKLEAALLNGMDSTRDYRSANIATLVPILVLNGIRPVNKDDEEANDVW</sequence>
<proteinExistence type="predicted"/>
<keyword evidence="2" id="KW-1185">Reference proteome</keyword>
<evidence type="ECO:0000313" key="2">
    <source>
        <dbReference type="Proteomes" id="UP001157006"/>
    </source>
</evidence>
<reference evidence="1 2" key="1">
    <citation type="submission" date="2023-01" db="EMBL/GenBank/DDBJ databases">
        <authorList>
            <person name="Kreplak J."/>
        </authorList>
    </citation>
    <scope>NUCLEOTIDE SEQUENCE [LARGE SCALE GENOMIC DNA]</scope>
</reference>
<evidence type="ECO:0000313" key="1">
    <source>
        <dbReference type="EMBL" id="CAI8606106.1"/>
    </source>
</evidence>
<dbReference type="EMBL" id="OX451738">
    <property type="protein sequence ID" value="CAI8606106.1"/>
    <property type="molecule type" value="Genomic_DNA"/>
</dbReference>
<dbReference type="Proteomes" id="UP001157006">
    <property type="component" value="Chromosome 3"/>
</dbReference>
<accession>A0AAV1A6U8</accession>
<gene>
    <name evidence="1" type="ORF">VFH_III214160</name>
</gene>
<dbReference type="AlphaFoldDB" id="A0AAV1A6U8"/>